<dbReference type="RefSeq" id="WP_241480551.1">
    <property type="nucleotide sequence ID" value="NZ_JNCF01000064.1"/>
</dbReference>
<dbReference type="EMBL" id="JNCF01000064">
    <property type="protein sequence ID" value="KGP62466.1"/>
    <property type="molecule type" value="Genomic_DNA"/>
</dbReference>
<feature type="compositionally biased region" description="Polar residues" evidence="1">
    <location>
        <begin position="81"/>
        <end position="94"/>
    </location>
</feature>
<gene>
    <name evidence="2" type="ORF">EP47_14460</name>
</gene>
<reference evidence="2 3" key="1">
    <citation type="submission" date="2014-05" db="EMBL/GenBank/DDBJ databases">
        <authorList>
            <person name="Rizzardi K."/>
            <person name="Winiecka-Krusnell J."/>
            <person name="Ramliden M."/>
            <person name="Alm E."/>
            <person name="Andersson S."/>
            <person name="Byfors S."/>
        </authorList>
    </citation>
    <scope>NUCLEOTIDE SEQUENCE [LARGE SCALE GENOMIC DNA]</scope>
    <source>
        <strain evidence="2 3">LEGN</strain>
    </source>
</reference>
<evidence type="ECO:0000313" key="3">
    <source>
        <dbReference type="Proteomes" id="UP000054422"/>
    </source>
</evidence>
<feature type="compositionally biased region" description="Polar residues" evidence="1">
    <location>
        <begin position="32"/>
        <end position="43"/>
    </location>
</feature>
<proteinExistence type="predicted"/>
<sequence>MKRVHQHPINPTQGQTIVVNPSPPFPGPQVHQHPTTHAHPSNTTVQVTHGQNVIVNSTPPVFPTPMYHPNSFFTIRTHNAPNQHYHQPQDPNTHTHVHGPKGW</sequence>
<protein>
    <submittedName>
        <fullName evidence="2">Uncharacterized protein</fullName>
    </submittedName>
</protein>
<organism evidence="2 3">
    <name type="scientific">Legionella norrlandica</name>
    <dbReference type="NCBI Taxonomy" id="1498499"/>
    <lineage>
        <taxon>Bacteria</taxon>
        <taxon>Pseudomonadati</taxon>
        <taxon>Pseudomonadota</taxon>
        <taxon>Gammaproteobacteria</taxon>
        <taxon>Legionellales</taxon>
        <taxon>Legionellaceae</taxon>
        <taxon>Legionella</taxon>
    </lineage>
</organism>
<keyword evidence="3" id="KW-1185">Reference proteome</keyword>
<dbReference type="AlphaFoldDB" id="A0A0A2SRX0"/>
<comment type="caution">
    <text evidence="2">The sequence shown here is derived from an EMBL/GenBank/DDBJ whole genome shotgun (WGS) entry which is preliminary data.</text>
</comment>
<evidence type="ECO:0000313" key="2">
    <source>
        <dbReference type="EMBL" id="KGP62466.1"/>
    </source>
</evidence>
<evidence type="ECO:0000256" key="1">
    <source>
        <dbReference type="SAM" id="MobiDB-lite"/>
    </source>
</evidence>
<feature type="region of interest" description="Disordered" evidence="1">
    <location>
        <begin position="1"/>
        <end position="43"/>
    </location>
</feature>
<dbReference type="STRING" id="1498499.EP47_14460"/>
<feature type="compositionally biased region" description="Polar residues" evidence="1">
    <location>
        <begin position="9"/>
        <end position="19"/>
    </location>
</feature>
<accession>A0A0A2SRX0</accession>
<name>A0A0A2SRX0_9GAMM</name>
<feature type="region of interest" description="Disordered" evidence="1">
    <location>
        <begin position="81"/>
        <end position="103"/>
    </location>
</feature>
<dbReference type="Proteomes" id="UP000054422">
    <property type="component" value="Unassembled WGS sequence"/>
</dbReference>